<evidence type="ECO:0000256" key="4">
    <source>
        <dbReference type="ARBA" id="ARBA00022989"/>
    </source>
</evidence>
<accession>A0ABU5ITU0</accession>
<evidence type="ECO:0000313" key="8">
    <source>
        <dbReference type="EMBL" id="MDZ5470562.1"/>
    </source>
</evidence>
<feature type="domain" description="Single Cache" evidence="7">
    <location>
        <begin position="33"/>
        <end position="136"/>
    </location>
</feature>
<comment type="subcellular location">
    <subcellularLocation>
        <location evidence="1">Cell membrane</location>
        <topology evidence="1">Multi-pass membrane protein</topology>
    </subcellularLocation>
</comment>
<dbReference type="SMART" id="SM01049">
    <property type="entry name" value="Cache_2"/>
    <property type="match status" value="1"/>
</dbReference>
<proteinExistence type="predicted"/>
<sequence>MKFNIRTKLITICLILLVIPGLIIGLIGYVISKNELNNLAETSLKNSVNLSLKTIELVNQKVESGSLTLEQAQEEVKKELLGEMIDGKRPITKEIDLGPNGYLYAIDDKGNLLMHPVLEGDNLYEAKTKDGFYFLQDVIKKSAQGGFTYYEWALPNNPDKTLQKLFIQKKILIGDGLWPLVHT</sequence>
<dbReference type="Gene3D" id="3.30.450.20">
    <property type="entry name" value="PAS domain"/>
    <property type="match status" value="1"/>
</dbReference>
<dbReference type="InterPro" id="IPR033480">
    <property type="entry name" value="sCache_2"/>
</dbReference>
<evidence type="ECO:0000259" key="7">
    <source>
        <dbReference type="SMART" id="SM01049"/>
    </source>
</evidence>
<dbReference type="Pfam" id="PF17200">
    <property type="entry name" value="sCache_2"/>
    <property type="match status" value="1"/>
</dbReference>
<reference evidence="8 9" key="1">
    <citation type="submission" date="2023-11" db="EMBL/GenBank/DDBJ databases">
        <title>Bacillus jintuensis, isolated from a mudflat on the Beibu Gulf coast.</title>
        <authorList>
            <person name="Li M."/>
        </authorList>
    </citation>
    <scope>NUCLEOTIDE SEQUENCE [LARGE SCALE GENOMIC DNA]</scope>
    <source>
        <strain evidence="8 9">31A1R</strain>
    </source>
</reference>
<keyword evidence="5 6" id="KW-0472">Membrane</keyword>
<evidence type="ECO:0000256" key="3">
    <source>
        <dbReference type="ARBA" id="ARBA00022692"/>
    </source>
</evidence>
<name>A0ABU5ITU0_9BACI</name>
<evidence type="ECO:0000256" key="1">
    <source>
        <dbReference type="ARBA" id="ARBA00004651"/>
    </source>
</evidence>
<keyword evidence="3 6" id="KW-0812">Transmembrane</keyword>
<dbReference type="RefSeq" id="WP_322444860.1">
    <property type="nucleotide sequence ID" value="NZ_JAXOFX010000001.1"/>
</dbReference>
<evidence type="ECO:0000256" key="5">
    <source>
        <dbReference type="ARBA" id="ARBA00023136"/>
    </source>
</evidence>
<keyword evidence="2" id="KW-1003">Cell membrane</keyword>
<keyword evidence="9" id="KW-1185">Reference proteome</keyword>
<dbReference type="EMBL" id="JAXOFX010000001">
    <property type="protein sequence ID" value="MDZ5470562.1"/>
    <property type="molecule type" value="Genomic_DNA"/>
</dbReference>
<protein>
    <submittedName>
        <fullName evidence="8">Cache domain-containing protein</fullName>
    </submittedName>
</protein>
<evidence type="ECO:0000313" key="9">
    <source>
        <dbReference type="Proteomes" id="UP001290455"/>
    </source>
</evidence>
<dbReference type="CDD" id="cd18774">
    <property type="entry name" value="PDC2_HK_sensor"/>
    <property type="match status" value="1"/>
</dbReference>
<organism evidence="8 9">
    <name type="scientific">Robertmurraya mangrovi</name>
    <dbReference type="NCBI Taxonomy" id="3098077"/>
    <lineage>
        <taxon>Bacteria</taxon>
        <taxon>Bacillati</taxon>
        <taxon>Bacillota</taxon>
        <taxon>Bacilli</taxon>
        <taxon>Bacillales</taxon>
        <taxon>Bacillaceae</taxon>
        <taxon>Robertmurraya</taxon>
    </lineage>
</organism>
<evidence type="ECO:0000256" key="2">
    <source>
        <dbReference type="ARBA" id="ARBA00022475"/>
    </source>
</evidence>
<dbReference type="Proteomes" id="UP001290455">
    <property type="component" value="Unassembled WGS sequence"/>
</dbReference>
<gene>
    <name evidence="8" type="ORF">SM124_02250</name>
</gene>
<keyword evidence="4 6" id="KW-1133">Transmembrane helix</keyword>
<evidence type="ECO:0000256" key="6">
    <source>
        <dbReference type="SAM" id="Phobius"/>
    </source>
</evidence>
<comment type="caution">
    <text evidence="8">The sequence shown here is derived from an EMBL/GenBank/DDBJ whole genome shotgun (WGS) entry which is preliminary data.</text>
</comment>
<feature type="transmembrane region" description="Helical" evidence="6">
    <location>
        <begin position="9"/>
        <end position="31"/>
    </location>
</feature>